<organism evidence="1 2">
    <name type="scientific">Malus baccata</name>
    <name type="common">Siberian crab apple</name>
    <name type="synonym">Pyrus baccata</name>
    <dbReference type="NCBI Taxonomy" id="106549"/>
    <lineage>
        <taxon>Eukaryota</taxon>
        <taxon>Viridiplantae</taxon>
        <taxon>Streptophyta</taxon>
        <taxon>Embryophyta</taxon>
        <taxon>Tracheophyta</taxon>
        <taxon>Spermatophyta</taxon>
        <taxon>Magnoliopsida</taxon>
        <taxon>eudicotyledons</taxon>
        <taxon>Gunneridae</taxon>
        <taxon>Pentapetalae</taxon>
        <taxon>rosids</taxon>
        <taxon>fabids</taxon>
        <taxon>Rosales</taxon>
        <taxon>Rosaceae</taxon>
        <taxon>Amygdaloideae</taxon>
        <taxon>Maleae</taxon>
        <taxon>Malus</taxon>
    </lineage>
</organism>
<name>A0A540LMC7_MALBA</name>
<comment type="caution">
    <text evidence="1">The sequence shown here is derived from an EMBL/GenBank/DDBJ whole genome shotgun (WGS) entry which is preliminary data.</text>
</comment>
<accession>A0A540LMC7</accession>
<sequence>MFLIKLRRSLYGLKQSEQMWYNRLSDYLIKEGYANNVICPCQCSKTRARRRLGAGRRVSAAIIMKSFNKSEGLLIGV</sequence>
<protein>
    <recommendedName>
        <fullName evidence="3">Reverse transcriptase Ty1/copia-type domain-containing protein</fullName>
    </recommendedName>
</protein>
<evidence type="ECO:0000313" key="2">
    <source>
        <dbReference type="Proteomes" id="UP000315295"/>
    </source>
</evidence>
<gene>
    <name evidence="1" type="ORF">C1H46_026822</name>
</gene>
<keyword evidence="2" id="KW-1185">Reference proteome</keyword>
<reference evidence="1 2" key="1">
    <citation type="journal article" date="2019" name="G3 (Bethesda)">
        <title>Sequencing of a Wild Apple (Malus baccata) Genome Unravels the Differences Between Cultivated and Wild Apple Species Regarding Disease Resistance and Cold Tolerance.</title>
        <authorList>
            <person name="Chen X."/>
        </authorList>
    </citation>
    <scope>NUCLEOTIDE SEQUENCE [LARGE SCALE GENOMIC DNA]</scope>
    <source>
        <strain evidence="2">cv. Shandingzi</strain>
        <tissue evidence="1">Leaves</tissue>
    </source>
</reference>
<evidence type="ECO:0000313" key="1">
    <source>
        <dbReference type="EMBL" id="TQD87623.1"/>
    </source>
</evidence>
<dbReference type="AlphaFoldDB" id="A0A540LMC7"/>
<evidence type="ECO:0008006" key="3">
    <source>
        <dbReference type="Google" id="ProtNLM"/>
    </source>
</evidence>
<dbReference type="Proteomes" id="UP000315295">
    <property type="component" value="Unassembled WGS sequence"/>
</dbReference>
<dbReference type="EMBL" id="VIEB01000531">
    <property type="protein sequence ID" value="TQD87623.1"/>
    <property type="molecule type" value="Genomic_DNA"/>
</dbReference>
<proteinExistence type="predicted"/>